<keyword evidence="2" id="KW-1185">Reference proteome</keyword>
<dbReference type="HOGENOM" id="CLU_3218741_0_0_3"/>
<dbReference type="AlphaFoldDB" id="F4XTR6"/>
<dbReference type="EMBL" id="GL890930">
    <property type="protein sequence ID" value="EGJ31892.1"/>
    <property type="molecule type" value="Genomic_DNA"/>
</dbReference>
<dbReference type="Proteomes" id="UP000003959">
    <property type="component" value="Unassembled WGS sequence"/>
</dbReference>
<sequence>MKLKALIKGVFSILNLRTVRRVGKMILSRIFQRTKGFLPTLQAY</sequence>
<gene>
    <name evidence="1" type="ORF">LYNGBM3L_30950</name>
</gene>
<proteinExistence type="predicted"/>
<evidence type="ECO:0000313" key="1">
    <source>
        <dbReference type="EMBL" id="EGJ31892.1"/>
    </source>
</evidence>
<organism evidence="1 2">
    <name type="scientific">Moorena producens 3L</name>
    <dbReference type="NCBI Taxonomy" id="489825"/>
    <lineage>
        <taxon>Bacteria</taxon>
        <taxon>Bacillati</taxon>
        <taxon>Cyanobacteriota</taxon>
        <taxon>Cyanophyceae</taxon>
        <taxon>Coleofasciculales</taxon>
        <taxon>Coleofasciculaceae</taxon>
        <taxon>Moorena</taxon>
    </lineage>
</organism>
<protein>
    <submittedName>
        <fullName evidence="1">Uncharacterized protein</fullName>
    </submittedName>
</protein>
<name>F4XTR6_9CYAN</name>
<evidence type="ECO:0000313" key="2">
    <source>
        <dbReference type="Proteomes" id="UP000003959"/>
    </source>
</evidence>
<accession>F4XTR6</accession>
<reference evidence="2" key="1">
    <citation type="journal article" date="2011" name="Proc. Natl. Acad. Sci. U.S.A.">
        <title>Genomic insights into the physiology and ecology of the marine filamentous cyanobacterium Lyngbya majuscula.</title>
        <authorList>
            <person name="Jones A.C."/>
            <person name="Monroe E.A."/>
            <person name="Podell S."/>
            <person name="Hess W.R."/>
            <person name="Klages S."/>
            <person name="Esquenazi E."/>
            <person name="Niessen S."/>
            <person name="Hoover H."/>
            <person name="Rothmann M."/>
            <person name="Lasken R.S."/>
            <person name="Yates J.R.III."/>
            <person name="Reinhardt R."/>
            <person name="Kube M."/>
            <person name="Burkart M.D."/>
            <person name="Allen E.E."/>
            <person name="Dorrestein P.C."/>
            <person name="Gerwick W.H."/>
            <person name="Gerwick L."/>
        </authorList>
    </citation>
    <scope>NUCLEOTIDE SEQUENCE [LARGE SCALE GENOMIC DNA]</scope>
    <source>
        <strain evidence="2">3L</strain>
    </source>
</reference>